<dbReference type="InterPro" id="IPR043472">
    <property type="entry name" value="Macro_dom-like"/>
</dbReference>
<sequence length="37" mass="4110">MPVIKGDLVKLALMGQFDVIVHGCNCQRKIGQKSLRL</sequence>
<organism evidence="1 2">
    <name type="scientific">Pseudomonas lutea</name>
    <dbReference type="NCBI Taxonomy" id="243924"/>
    <lineage>
        <taxon>Bacteria</taxon>
        <taxon>Pseudomonadati</taxon>
        <taxon>Pseudomonadota</taxon>
        <taxon>Gammaproteobacteria</taxon>
        <taxon>Pseudomonadales</taxon>
        <taxon>Pseudomonadaceae</taxon>
        <taxon>Pseudomonas</taxon>
    </lineage>
</organism>
<evidence type="ECO:0000313" key="2">
    <source>
        <dbReference type="Proteomes" id="UP000183210"/>
    </source>
</evidence>
<dbReference type="AlphaFoldDB" id="A0A9X8MDJ9"/>
<gene>
    <name evidence="1" type="ORF">SAMN05216409_1085</name>
</gene>
<proteinExistence type="predicted"/>
<evidence type="ECO:0000313" key="1">
    <source>
        <dbReference type="EMBL" id="SEQ71443.1"/>
    </source>
</evidence>
<name>A0A9X8MDJ9_9PSED</name>
<dbReference type="Proteomes" id="UP000183210">
    <property type="component" value="Unassembled WGS sequence"/>
</dbReference>
<dbReference type="SUPFAM" id="SSF52949">
    <property type="entry name" value="Macro domain-like"/>
    <property type="match status" value="1"/>
</dbReference>
<comment type="caution">
    <text evidence="1">The sequence shown here is derived from an EMBL/GenBank/DDBJ whole genome shotgun (WGS) entry which is preliminary data.</text>
</comment>
<reference evidence="1 2" key="1">
    <citation type="submission" date="2016-10" db="EMBL/GenBank/DDBJ databases">
        <authorList>
            <person name="Varghese N."/>
            <person name="Submissions S."/>
        </authorList>
    </citation>
    <scope>NUCLEOTIDE SEQUENCE [LARGE SCALE GENOMIC DNA]</scope>
    <source>
        <strain evidence="1 2">LMG 21974</strain>
    </source>
</reference>
<protein>
    <submittedName>
        <fullName evidence="1">Uncharacterized protein</fullName>
    </submittedName>
</protein>
<accession>A0A9X8MDJ9</accession>
<dbReference type="EMBL" id="FOEV01000008">
    <property type="protein sequence ID" value="SEQ71443.1"/>
    <property type="molecule type" value="Genomic_DNA"/>
</dbReference>